<accession>A0A9P8UVH7</accession>
<evidence type="ECO:0000256" key="1">
    <source>
        <dbReference type="ARBA" id="ARBA00000448"/>
    </source>
</evidence>
<dbReference type="Gene3D" id="2.60.40.10">
    <property type="entry name" value="Immunoglobulins"/>
    <property type="match status" value="1"/>
</dbReference>
<evidence type="ECO:0000259" key="11">
    <source>
        <dbReference type="SMART" id="SM01217"/>
    </source>
</evidence>
<dbReference type="Pfam" id="PF01915">
    <property type="entry name" value="Glyco_hydro_3_C"/>
    <property type="match status" value="1"/>
</dbReference>
<evidence type="ECO:0000256" key="5">
    <source>
        <dbReference type="ARBA" id="ARBA00022801"/>
    </source>
</evidence>
<comment type="similarity">
    <text evidence="3">Belongs to the glycosyl hydrolase 3 family.</text>
</comment>
<keyword evidence="13" id="KW-1185">Reference proteome</keyword>
<proteinExistence type="inferred from homology"/>
<dbReference type="EC" id="3.2.1.21" evidence="4"/>
<dbReference type="GO" id="GO:0009251">
    <property type="term" value="P:glucan catabolic process"/>
    <property type="evidence" value="ECO:0007669"/>
    <property type="project" value="TreeGrafter"/>
</dbReference>
<dbReference type="Pfam" id="PF14310">
    <property type="entry name" value="Fn3-like"/>
    <property type="match status" value="1"/>
</dbReference>
<keyword evidence="7" id="KW-0119">Carbohydrate metabolism</keyword>
<evidence type="ECO:0000256" key="3">
    <source>
        <dbReference type="ARBA" id="ARBA00005336"/>
    </source>
</evidence>
<reference evidence="12" key="1">
    <citation type="journal article" date="2021" name="Nat. Commun.">
        <title>Genetic determinants of endophytism in the Arabidopsis root mycobiome.</title>
        <authorList>
            <person name="Mesny F."/>
            <person name="Miyauchi S."/>
            <person name="Thiergart T."/>
            <person name="Pickel B."/>
            <person name="Atanasova L."/>
            <person name="Karlsson M."/>
            <person name="Huettel B."/>
            <person name="Barry K.W."/>
            <person name="Haridas S."/>
            <person name="Chen C."/>
            <person name="Bauer D."/>
            <person name="Andreopoulos W."/>
            <person name="Pangilinan J."/>
            <person name="LaButti K."/>
            <person name="Riley R."/>
            <person name="Lipzen A."/>
            <person name="Clum A."/>
            <person name="Drula E."/>
            <person name="Henrissat B."/>
            <person name="Kohler A."/>
            <person name="Grigoriev I.V."/>
            <person name="Martin F.M."/>
            <person name="Hacquard S."/>
        </authorList>
    </citation>
    <scope>NUCLEOTIDE SEQUENCE</scope>
    <source>
        <strain evidence="12">MPI-SDFR-AT-0117</strain>
    </source>
</reference>
<dbReference type="InterPro" id="IPR026891">
    <property type="entry name" value="Fn3-like"/>
</dbReference>
<dbReference type="InterPro" id="IPR050288">
    <property type="entry name" value="Cellulose_deg_GH3"/>
</dbReference>
<evidence type="ECO:0000256" key="7">
    <source>
        <dbReference type="ARBA" id="ARBA00023277"/>
    </source>
</evidence>
<comment type="pathway">
    <text evidence="2">Glycan metabolism; cellulose degradation.</text>
</comment>
<evidence type="ECO:0000313" key="12">
    <source>
        <dbReference type="EMBL" id="KAH6658770.1"/>
    </source>
</evidence>
<dbReference type="InterPro" id="IPR001764">
    <property type="entry name" value="Glyco_hydro_3_N"/>
</dbReference>
<dbReference type="OrthoDB" id="2123594at2759"/>
<name>A0A9P8UVH7_9PEZI</name>
<evidence type="ECO:0000256" key="2">
    <source>
        <dbReference type="ARBA" id="ARBA00004987"/>
    </source>
</evidence>
<keyword evidence="6" id="KW-0325">Glycoprotein</keyword>
<evidence type="ECO:0000256" key="6">
    <source>
        <dbReference type="ARBA" id="ARBA00023180"/>
    </source>
</evidence>
<keyword evidence="5 12" id="KW-0378">Hydrolase</keyword>
<sequence length="753" mass="81981">MEDNAQTAFSKAVAEVKAGGDAHQAANGLLAKLTPDEKLALLHGDSSFWQGMLELYTDVYTKRPYPHGTIARLGIPGVQYCDGPRGVNVQQGTAFPCSMARGSTWDPLLEEKVGLAIGREARLYGANMVGSVCINLPRHPAWGRVQETYSEDPLLLGEFGAAHVRGLQRNVMACVKHYALNSMETARFRVNVDIDEAALHEAFLPHFRRCVDEGALSVMTAYNSVNGHWAGESPALIRDILRKDWGFDGIVITDWLFGLRDGPKSIDADLDIEAPFRNIRAASLKPALETGRLRWSAIERIASRILRNQVKLYAIRDHVEPPTNVVFNDEHRRLAHNVATRSIVLLKNNTVEGNPILPLPYTMANLAVIGRHADSPLTGDRASSWVNCPEMTTPLGAIRAMMPNTTIHVSASDSPQDGARAASQADAALVIVGYDGHDEGEFLKPSQSRDAKALALFPQPDGSSASNIVQKARAKARAAEKACVDASASHRPEGDLESRPRGGDRSSVRLRAQDVDLIRAVSAANPRTIVSIITAGAVITEEWRHLVPGVLISWYNGYANGSALAEVLLGAVNPSGRLPWAMPTTEAHLPLFDADADQVTYDKWFGQRMLDKMGVKAAYPLGYGLSYTRFQLKDASLTHQRGTELIATLDASLRVTVTNAGDRPGWCVVQVYARPDFGPGPHDFPNRVLVGFKAIEVGGKEFKTVSVAVSLQPLLRWRDGRFSAEAKRVTFEVGQYAGDPSGLIVRGIPQPVL</sequence>
<dbReference type="InterPro" id="IPR036962">
    <property type="entry name" value="Glyco_hydro_3_N_sf"/>
</dbReference>
<feature type="region of interest" description="Disordered" evidence="10">
    <location>
        <begin position="483"/>
        <end position="507"/>
    </location>
</feature>
<evidence type="ECO:0000256" key="9">
    <source>
        <dbReference type="ARBA" id="ARBA00023326"/>
    </source>
</evidence>
<evidence type="ECO:0000256" key="8">
    <source>
        <dbReference type="ARBA" id="ARBA00023295"/>
    </source>
</evidence>
<feature type="domain" description="Fibronectin type III-like" evidence="11">
    <location>
        <begin position="667"/>
        <end position="737"/>
    </location>
</feature>
<dbReference type="Gene3D" id="3.40.50.1700">
    <property type="entry name" value="Glycoside hydrolase family 3 C-terminal domain"/>
    <property type="match status" value="1"/>
</dbReference>
<dbReference type="InterPro" id="IPR017853">
    <property type="entry name" value="GH"/>
</dbReference>
<dbReference type="SMART" id="SM01217">
    <property type="entry name" value="Fn3_like"/>
    <property type="match status" value="1"/>
</dbReference>
<dbReference type="InterPro" id="IPR013783">
    <property type="entry name" value="Ig-like_fold"/>
</dbReference>
<dbReference type="Proteomes" id="UP000770015">
    <property type="component" value="Unassembled WGS sequence"/>
</dbReference>
<dbReference type="GO" id="GO:0008422">
    <property type="term" value="F:beta-glucosidase activity"/>
    <property type="evidence" value="ECO:0007669"/>
    <property type="project" value="UniProtKB-EC"/>
</dbReference>
<dbReference type="Gene3D" id="3.20.20.300">
    <property type="entry name" value="Glycoside hydrolase, family 3, N-terminal domain"/>
    <property type="match status" value="1"/>
</dbReference>
<protein>
    <recommendedName>
        <fullName evidence="4">beta-glucosidase</fullName>
        <ecNumber evidence="4">3.2.1.21</ecNumber>
    </recommendedName>
</protein>
<dbReference type="Pfam" id="PF00933">
    <property type="entry name" value="Glyco_hydro_3"/>
    <property type="match status" value="1"/>
</dbReference>
<dbReference type="AlphaFoldDB" id="A0A9P8UVH7"/>
<dbReference type="EMBL" id="JAGSXJ010000062">
    <property type="protein sequence ID" value="KAH6658770.1"/>
    <property type="molecule type" value="Genomic_DNA"/>
</dbReference>
<comment type="caution">
    <text evidence="12">The sequence shown here is derived from an EMBL/GenBank/DDBJ whole genome shotgun (WGS) entry which is preliminary data.</text>
</comment>
<dbReference type="InterPro" id="IPR036881">
    <property type="entry name" value="Glyco_hydro_3_C_sf"/>
</dbReference>
<keyword evidence="8" id="KW-0326">Glycosidase</keyword>
<organism evidence="12 13">
    <name type="scientific">Plectosphaerella plurivora</name>
    <dbReference type="NCBI Taxonomy" id="936078"/>
    <lineage>
        <taxon>Eukaryota</taxon>
        <taxon>Fungi</taxon>
        <taxon>Dikarya</taxon>
        <taxon>Ascomycota</taxon>
        <taxon>Pezizomycotina</taxon>
        <taxon>Sordariomycetes</taxon>
        <taxon>Hypocreomycetidae</taxon>
        <taxon>Glomerellales</taxon>
        <taxon>Plectosphaerellaceae</taxon>
        <taxon>Plectosphaerella</taxon>
    </lineage>
</organism>
<comment type="catalytic activity">
    <reaction evidence="1">
        <text>Hydrolysis of terminal, non-reducing beta-D-glucosyl residues with release of beta-D-glucose.</text>
        <dbReference type="EC" id="3.2.1.21"/>
    </reaction>
</comment>
<evidence type="ECO:0000256" key="4">
    <source>
        <dbReference type="ARBA" id="ARBA00012744"/>
    </source>
</evidence>
<dbReference type="PRINTS" id="PR00133">
    <property type="entry name" value="GLHYDRLASE3"/>
</dbReference>
<keyword evidence="9" id="KW-0624">Polysaccharide degradation</keyword>
<gene>
    <name evidence="12" type="ORF">F5X68DRAFT_253678</name>
</gene>
<evidence type="ECO:0000256" key="10">
    <source>
        <dbReference type="SAM" id="MobiDB-lite"/>
    </source>
</evidence>
<dbReference type="SUPFAM" id="SSF52279">
    <property type="entry name" value="Beta-D-glucan exohydrolase, C-terminal domain"/>
    <property type="match status" value="1"/>
</dbReference>
<dbReference type="SUPFAM" id="SSF51445">
    <property type="entry name" value="(Trans)glycosidases"/>
    <property type="match status" value="1"/>
</dbReference>
<evidence type="ECO:0000313" key="13">
    <source>
        <dbReference type="Proteomes" id="UP000770015"/>
    </source>
</evidence>
<dbReference type="PANTHER" id="PTHR42715">
    <property type="entry name" value="BETA-GLUCOSIDASE"/>
    <property type="match status" value="1"/>
</dbReference>
<dbReference type="InterPro" id="IPR002772">
    <property type="entry name" value="Glyco_hydro_3_C"/>
</dbReference>
<dbReference type="PANTHER" id="PTHR42715:SF3">
    <property type="entry name" value="BETA-GLUCOSIDASE B-RELATED"/>
    <property type="match status" value="1"/>
</dbReference>